<evidence type="ECO:0000259" key="3">
    <source>
        <dbReference type="Pfam" id="PF20270"/>
    </source>
</evidence>
<dbReference type="Pfam" id="PF20269">
    <property type="entry name" value="CATRA-N"/>
    <property type="match status" value="1"/>
</dbReference>
<dbReference type="InterPro" id="IPR046923">
    <property type="entry name" value="CATRA-C"/>
</dbReference>
<evidence type="ECO:0000259" key="2">
    <source>
        <dbReference type="Pfam" id="PF20269"/>
    </source>
</evidence>
<feature type="domain" description="CASPASE and TPR Repeat-Associated C-terminal" evidence="3">
    <location>
        <begin position="227"/>
        <end position="353"/>
    </location>
</feature>
<reference evidence="4 5" key="1">
    <citation type="submission" date="2020-08" db="EMBL/GenBank/DDBJ databases">
        <title>Sequencing the genomes of 1000 actinobacteria strains.</title>
        <authorList>
            <person name="Klenk H.-P."/>
        </authorList>
    </citation>
    <scope>NUCLEOTIDE SEQUENCE [LARGE SCALE GENOMIC DNA]</scope>
    <source>
        <strain evidence="4 5">DSM 44936</strain>
    </source>
</reference>
<evidence type="ECO:0000313" key="5">
    <source>
        <dbReference type="Proteomes" id="UP000555564"/>
    </source>
</evidence>
<evidence type="ECO:0000259" key="1">
    <source>
        <dbReference type="Pfam" id="PF10137"/>
    </source>
</evidence>
<accession>A0A7X0IC25</accession>
<feature type="domain" description="CASPASE and TPR Repeat-Associated N-terminal" evidence="2">
    <location>
        <begin position="10"/>
        <end position="222"/>
    </location>
</feature>
<dbReference type="Pfam" id="PF20270">
    <property type="entry name" value="CATRA-C"/>
    <property type="match status" value="1"/>
</dbReference>
<dbReference type="AlphaFoldDB" id="A0A7X0IC25"/>
<comment type="caution">
    <text evidence="4">The sequence shown here is derived from an EMBL/GenBank/DDBJ whole genome shotgun (WGS) entry which is preliminary data.</text>
</comment>
<dbReference type="Pfam" id="PF10137">
    <property type="entry name" value="CAP12-PCTIR_TIR"/>
    <property type="match status" value="1"/>
</dbReference>
<protein>
    <submittedName>
        <fullName evidence="4">Putative nucleotide-binding protein</fullName>
    </submittedName>
</protein>
<dbReference type="GO" id="GO:0050135">
    <property type="term" value="F:NADP+ nucleosidase activity"/>
    <property type="evidence" value="ECO:0007669"/>
    <property type="project" value="InterPro"/>
</dbReference>
<name>A0A7X0IC25_9ACTN</name>
<dbReference type="RefSeq" id="WP_184979535.1">
    <property type="nucleotide sequence ID" value="NZ_BAAALO010000037.1"/>
</dbReference>
<dbReference type="InterPro" id="IPR019302">
    <property type="entry name" value="CAP12/PCTIR_TIR_dom"/>
</dbReference>
<dbReference type="NCBIfam" id="NF038357">
    <property type="entry name" value="BN6_48550_fam"/>
    <property type="match status" value="1"/>
</dbReference>
<organism evidence="4 5">
    <name type="scientific">Sphaerisporangium rubeum</name>
    <dbReference type="NCBI Taxonomy" id="321317"/>
    <lineage>
        <taxon>Bacteria</taxon>
        <taxon>Bacillati</taxon>
        <taxon>Actinomycetota</taxon>
        <taxon>Actinomycetes</taxon>
        <taxon>Streptosporangiales</taxon>
        <taxon>Streptosporangiaceae</taxon>
        <taxon>Sphaerisporangium</taxon>
    </lineage>
</organism>
<sequence>MTGLSEVNHQFVTHLYAPGSGPDAGPAYRALRDIWSGCRQVFQMVDPVPGLRLRHLLPDSYDDLPPVTWSGPEAALAVQEQTGARCQAVLRRHHNILNLSVALAPTPLMPSPDGPRSWWRELDRQWTRLTATQAPHLLGEARLYLADLAAPPPDHTMTGRELGPLVPGDQAENWWRRGVTHEERTTIWETSPSDDGQWLRRFLVAFATADAKAASAWTWSHGSPTIPPLARYLLHAAVMRFHLRVWQRDDRTAESRDAIDALLADLRRRRATARGGGRPLDLSRLGLYDASLICADLRELRESVTISVHNMSRVVGTPQLLAAGPFADDRAMARSFIARLDDQIAYLEIAAHRTDRLEALSRASELAARPFPEPEATMDASPDVTRRVFVVHGRDEEARTAMFDFLRSLDLEPLEWEPLVSLTGSTLPYLGDVVSQAVSRAQATVVLMTPDDVVSLHPSLHGTHEDSKEIGPSMQARPNVLLELGMALAIYRDRTIIVTAGDHRPITDLGGMNYIRLTDSAQCHNKIATRLQIAGCQIKNNGHDWLRPRFQALASYRREPPVT</sequence>
<feature type="domain" description="CD-NTase-associated protein 12/Pycsar effector protein TIR" evidence="1">
    <location>
        <begin position="387"/>
        <end position="518"/>
    </location>
</feature>
<dbReference type="Proteomes" id="UP000555564">
    <property type="component" value="Unassembled WGS sequence"/>
</dbReference>
<evidence type="ECO:0000313" key="4">
    <source>
        <dbReference type="EMBL" id="MBB6472454.1"/>
    </source>
</evidence>
<gene>
    <name evidence="4" type="ORF">BJ992_001885</name>
</gene>
<keyword evidence="5" id="KW-1185">Reference proteome</keyword>
<dbReference type="EMBL" id="JACHIU010000001">
    <property type="protein sequence ID" value="MBB6472454.1"/>
    <property type="molecule type" value="Genomic_DNA"/>
</dbReference>
<dbReference type="InterPro" id="IPR046922">
    <property type="entry name" value="CATRA-N"/>
</dbReference>
<proteinExistence type="predicted"/>